<organism evidence="1 2">
    <name type="scientific">Ceraceosorus guamensis</name>
    <dbReference type="NCBI Taxonomy" id="1522189"/>
    <lineage>
        <taxon>Eukaryota</taxon>
        <taxon>Fungi</taxon>
        <taxon>Dikarya</taxon>
        <taxon>Basidiomycota</taxon>
        <taxon>Ustilaginomycotina</taxon>
        <taxon>Exobasidiomycetes</taxon>
        <taxon>Ceraceosorales</taxon>
        <taxon>Ceraceosoraceae</taxon>
        <taxon>Ceraceosorus</taxon>
    </lineage>
</organism>
<name>A0A316W1D5_9BASI</name>
<keyword evidence="2" id="KW-1185">Reference proteome</keyword>
<dbReference type="InParanoid" id="A0A316W1D5"/>
<dbReference type="AlphaFoldDB" id="A0A316W1D5"/>
<accession>A0A316W1D5</accession>
<evidence type="ECO:0000313" key="1">
    <source>
        <dbReference type="EMBL" id="PWN43314.1"/>
    </source>
</evidence>
<dbReference type="EMBL" id="KZ819371">
    <property type="protein sequence ID" value="PWN43314.1"/>
    <property type="molecule type" value="Genomic_DNA"/>
</dbReference>
<dbReference type="Proteomes" id="UP000245783">
    <property type="component" value="Unassembled WGS sequence"/>
</dbReference>
<proteinExistence type="predicted"/>
<sequence length="153" mass="17448">MPTYSHRTSIAHLTSSNSLPRAHAARNRRRRFATHLFQLPLTLSHKRRILASFAIGHQLSVIPPAAALLVSVLQSQAFYPSSTPDVGFCDLSTILPPRLPFQTPPGYCHLSNWRDWRKPLSLSSLGCAHPFRRREYLSMFQLRRVSLLCRYAL</sequence>
<gene>
    <name evidence="1" type="ORF">IE81DRAFT_95581</name>
</gene>
<dbReference type="RefSeq" id="XP_025370474.1">
    <property type="nucleotide sequence ID" value="XM_025517777.1"/>
</dbReference>
<protein>
    <submittedName>
        <fullName evidence="1">Uncharacterized protein</fullName>
    </submittedName>
</protein>
<reference evidence="1 2" key="1">
    <citation type="journal article" date="2018" name="Mol. Biol. Evol.">
        <title>Broad Genomic Sampling Reveals a Smut Pathogenic Ancestry of the Fungal Clade Ustilaginomycotina.</title>
        <authorList>
            <person name="Kijpornyongpan T."/>
            <person name="Mondo S.J."/>
            <person name="Barry K."/>
            <person name="Sandor L."/>
            <person name="Lee J."/>
            <person name="Lipzen A."/>
            <person name="Pangilinan J."/>
            <person name="LaButti K."/>
            <person name="Hainaut M."/>
            <person name="Henrissat B."/>
            <person name="Grigoriev I.V."/>
            <person name="Spatafora J.W."/>
            <person name="Aime M.C."/>
        </authorList>
    </citation>
    <scope>NUCLEOTIDE SEQUENCE [LARGE SCALE GENOMIC DNA]</scope>
    <source>
        <strain evidence="1 2">MCA 4658</strain>
    </source>
</reference>
<dbReference type="GeneID" id="37039647"/>
<evidence type="ECO:0000313" key="2">
    <source>
        <dbReference type="Proteomes" id="UP000245783"/>
    </source>
</evidence>